<dbReference type="InterPro" id="IPR032675">
    <property type="entry name" value="LRR_dom_sf"/>
</dbReference>
<evidence type="ECO:0000256" key="3">
    <source>
        <dbReference type="ARBA" id="ARBA00022737"/>
    </source>
</evidence>
<organism evidence="6 7">
    <name type="scientific">Symbiochloris irregularis</name>
    <dbReference type="NCBI Taxonomy" id="706552"/>
    <lineage>
        <taxon>Eukaryota</taxon>
        <taxon>Viridiplantae</taxon>
        <taxon>Chlorophyta</taxon>
        <taxon>core chlorophytes</taxon>
        <taxon>Trebouxiophyceae</taxon>
        <taxon>Trebouxiales</taxon>
        <taxon>Trebouxiaceae</taxon>
        <taxon>Symbiochloris</taxon>
    </lineage>
</organism>
<evidence type="ECO:0000256" key="2">
    <source>
        <dbReference type="ARBA" id="ARBA00022614"/>
    </source>
</evidence>
<comment type="subcellular location">
    <subcellularLocation>
        <location evidence="1">Cytoplasm</location>
        <location evidence="1">Cytoskeleton</location>
        <location evidence="1">Cilium axoneme</location>
    </subcellularLocation>
</comment>
<feature type="region of interest" description="Disordered" evidence="5">
    <location>
        <begin position="351"/>
        <end position="374"/>
    </location>
</feature>
<feature type="compositionally biased region" description="Basic and acidic residues" evidence="5">
    <location>
        <begin position="444"/>
        <end position="453"/>
    </location>
</feature>
<evidence type="ECO:0000313" key="6">
    <source>
        <dbReference type="EMBL" id="KAK9812233.1"/>
    </source>
</evidence>
<comment type="caution">
    <text evidence="6">The sequence shown here is derived from an EMBL/GenBank/DDBJ whole genome shotgun (WGS) entry which is preliminary data.</text>
</comment>
<feature type="region of interest" description="Disordered" evidence="5">
    <location>
        <begin position="419"/>
        <end position="488"/>
    </location>
</feature>
<evidence type="ECO:0000313" key="7">
    <source>
        <dbReference type="Proteomes" id="UP001465755"/>
    </source>
</evidence>
<feature type="compositionally biased region" description="Basic and acidic residues" evidence="5">
    <location>
        <begin position="356"/>
        <end position="374"/>
    </location>
</feature>
<feature type="region of interest" description="Disordered" evidence="5">
    <location>
        <begin position="958"/>
        <end position="1033"/>
    </location>
</feature>
<keyword evidence="7" id="KW-1185">Reference proteome</keyword>
<dbReference type="PANTHER" id="PTHR15454:SF56">
    <property type="entry name" value="PROTEIN PHOSPHATASE 1 REGULATORY SUBUNIT 7-RELATED"/>
    <property type="match status" value="1"/>
</dbReference>
<evidence type="ECO:0000256" key="4">
    <source>
        <dbReference type="SAM" id="Coils"/>
    </source>
</evidence>
<feature type="compositionally biased region" description="Basic and acidic residues" evidence="5">
    <location>
        <begin position="958"/>
        <end position="971"/>
    </location>
</feature>
<sequence>MSSYVELSLGRRRALSDLKDLQAVRKNKAARIEAFEDMLGSPGPGLENAQEEAPDSPVRVIAREDFFYMPTSPGRHQQLLTQSASTAGALSLAFGGTRSTAQLGSRPAKRGPRLKLSAVLIRMPDLADDKKISVVSRLLTDIDSVPNRYKAIQALYLSKNYLQSLHGAANFEGNPLACLPNYRAHVLVQLPKLRVLDGQDVTPAETEAANGIVRHESAVLTLMLANACLAHKMRRVIETMSIHMELRALLNAPGAASGRASVSNAARVLQLWDYEQQQSDQEKAVMCDAIRREVALVRRRSMMRKPKSATGAKTAHATWDAAFTQVMLIQQETIAQLVHVLEESHLQSSRWAARKAGHDPGDRRAQAKQEALAKDAARRAEREALIGELRDHLLELAGTMRDDYNGLAQQYEDRLQQLQTQLQQEEDQEDAGDRLAPSSPFAGDRSHDGRFEEGFPYQSSMQDWSARGTHGGEGALSLPVSPEHGSAGSFEFHEPDRDSYLSAQPAMTPPPPVDELRVISANIELQLEEIQGSKFRPSRLSTASDDMAELQAAHQAALQQLQTLQAERSRDAKIEELASRHAQHAMQKALQAWRAHARDRQRISKSSKIMTAEEHYFLELKTRMFGAWQTWHVTVHRPQARALRKAAGHWRSRMLEGALEGWKSRAELRRMQKRLVSSAVWFHVQQLYIKSLQGWVDYLRWRRQRHLQSAQARAMWLARLLTRWRVRAVERAESYHAGQQAADHWHATLSTRALAGWCAHLLRSQDKSKAAAAACRHWNAGCKARAFKGFWRHVQHRRQKQTKASMAAALRRSQVQSNTMRCISAWRLTARINAMIELLLSMAQEKAHVWRMRRIWRAWVRFAAQQRKGSLLADKAAMHAHLQQWHQKLMETGEELVEANEARAALSRHLHESEELADSRLAAAEKDALQQRDMGMKLQTAENELLELFRAAKESEMAQEQLTKDHAEARQLPEQLRQQSPRSFRMTGTMELEERRPATAPVGGEADTDFRDPEPSQETSHSTYGGVAWLKAC</sequence>
<dbReference type="PANTHER" id="PTHR15454">
    <property type="entry name" value="NISCHARIN RELATED"/>
    <property type="match status" value="1"/>
</dbReference>
<name>A0AAW1PUK5_9CHLO</name>
<reference evidence="6 7" key="1">
    <citation type="journal article" date="2024" name="Nat. Commun.">
        <title>Phylogenomics reveals the evolutionary origins of lichenization in chlorophyte algae.</title>
        <authorList>
            <person name="Puginier C."/>
            <person name="Libourel C."/>
            <person name="Otte J."/>
            <person name="Skaloud P."/>
            <person name="Haon M."/>
            <person name="Grisel S."/>
            <person name="Petersen M."/>
            <person name="Berrin J.G."/>
            <person name="Delaux P.M."/>
            <person name="Dal Grande F."/>
            <person name="Keller J."/>
        </authorList>
    </citation>
    <scope>NUCLEOTIDE SEQUENCE [LARGE SCALE GENOMIC DNA]</scope>
    <source>
        <strain evidence="6 7">SAG 2036</strain>
    </source>
</reference>
<dbReference type="Gene3D" id="3.80.10.10">
    <property type="entry name" value="Ribonuclease Inhibitor"/>
    <property type="match status" value="1"/>
</dbReference>
<evidence type="ECO:0000256" key="5">
    <source>
        <dbReference type="SAM" id="MobiDB-lite"/>
    </source>
</evidence>
<proteinExistence type="predicted"/>
<dbReference type="GO" id="GO:0005930">
    <property type="term" value="C:axoneme"/>
    <property type="evidence" value="ECO:0007669"/>
    <property type="project" value="UniProtKB-SubCell"/>
</dbReference>
<gene>
    <name evidence="6" type="ORF">WJX73_005905</name>
</gene>
<dbReference type="EMBL" id="JALJOQ010000008">
    <property type="protein sequence ID" value="KAK9812233.1"/>
    <property type="molecule type" value="Genomic_DNA"/>
</dbReference>
<feature type="coiled-coil region" evidence="4">
    <location>
        <begin position="540"/>
        <end position="567"/>
    </location>
</feature>
<protein>
    <submittedName>
        <fullName evidence="6">Uncharacterized protein</fullName>
    </submittedName>
</protein>
<dbReference type="SUPFAM" id="SSF52058">
    <property type="entry name" value="L domain-like"/>
    <property type="match status" value="1"/>
</dbReference>
<keyword evidence="3" id="KW-0677">Repeat</keyword>
<keyword evidence="4" id="KW-0175">Coiled coil</keyword>
<dbReference type="Proteomes" id="UP001465755">
    <property type="component" value="Unassembled WGS sequence"/>
</dbReference>
<evidence type="ECO:0000256" key="1">
    <source>
        <dbReference type="ARBA" id="ARBA00004430"/>
    </source>
</evidence>
<dbReference type="AlphaFoldDB" id="A0AAW1PUK5"/>
<keyword evidence="2" id="KW-0433">Leucine-rich repeat</keyword>
<accession>A0AAW1PUK5</accession>